<accession>A0AAN8EJ41</accession>
<dbReference type="PANTHER" id="PTHR36124:SF1">
    <property type="entry name" value="ER-BOUND OXYGENASE MPAB_MPAB'_RUBBER OXYGENASE CATALYTIC DOMAIN-CONTAINING PROTEIN"/>
    <property type="match status" value="1"/>
</dbReference>
<gene>
    <name evidence="2" type="ORF">OHC33_008128</name>
</gene>
<reference evidence="2 3" key="1">
    <citation type="submission" date="2022-12" db="EMBL/GenBank/DDBJ databases">
        <title>Genomic features and morphological characterization of a novel Knufia sp. strain isolated from spacecraft assembly facility.</title>
        <authorList>
            <person name="Teixeira M."/>
            <person name="Chander A.M."/>
            <person name="Stajich J.E."/>
            <person name="Venkateswaran K."/>
        </authorList>
    </citation>
    <scope>NUCLEOTIDE SEQUENCE [LARGE SCALE GENOMIC DNA]</scope>
    <source>
        <strain evidence="2 3">FJI-L2-BK-P2</strain>
    </source>
</reference>
<organism evidence="2 3">
    <name type="scientific">Knufia fluminis</name>
    <dbReference type="NCBI Taxonomy" id="191047"/>
    <lineage>
        <taxon>Eukaryota</taxon>
        <taxon>Fungi</taxon>
        <taxon>Dikarya</taxon>
        <taxon>Ascomycota</taxon>
        <taxon>Pezizomycotina</taxon>
        <taxon>Eurotiomycetes</taxon>
        <taxon>Chaetothyriomycetidae</taxon>
        <taxon>Chaetothyriales</taxon>
        <taxon>Trichomeriaceae</taxon>
        <taxon>Knufia</taxon>
    </lineage>
</organism>
<keyword evidence="1" id="KW-1133">Transmembrane helix</keyword>
<dbReference type="GO" id="GO:0016491">
    <property type="term" value="F:oxidoreductase activity"/>
    <property type="evidence" value="ECO:0007669"/>
    <property type="project" value="InterPro"/>
</dbReference>
<feature type="transmembrane region" description="Helical" evidence="1">
    <location>
        <begin position="12"/>
        <end position="32"/>
    </location>
</feature>
<keyword evidence="3" id="KW-1185">Reference proteome</keyword>
<keyword evidence="1" id="KW-0812">Transmembrane</keyword>
<evidence type="ECO:0000256" key="1">
    <source>
        <dbReference type="SAM" id="Phobius"/>
    </source>
</evidence>
<proteinExistence type="predicted"/>
<dbReference type="PANTHER" id="PTHR36124">
    <property type="match status" value="1"/>
</dbReference>
<evidence type="ECO:0008006" key="4">
    <source>
        <dbReference type="Google" id="ProtNLM"/>
    </source>
</evidence>
<dbReference type="InterPro" id="IPR046366">
    <property type="entry name" value="MPAB"/>
</dbReference>
<sequence length="411" mass="46763">MNTHTQSGTIPGLTALLVALPLVAYLCLVRHLRFRRTQAIHRQYAPKLHEQKSALTVNDAYDITMSLATLEFPTTFTAGVRIGMFKSYAIPTISNLLMRTSHFNNLETTSRRAANTGALLTEIFFHPPGSTRGINATARTNFLHSGYKKNGHITNDDMLYTLALSIVEPIRLINRYEWRSLSPLEVNALGTYWKSLGETLDISYLDLPSTTWHDGQEWLQELDEWAQAYEKRNMQWSQANFTVAHHAAGTLSALQHHTVNNLLEEERRQAIGFAPPPLTYRMSLGPVLAARRFCVRHLCLPRRRPVEMTGMPSNEPGHYWARNWYSRPWYTKATKWARYGPSAWWRRWLNEPCPGDDGYQPEGYDPEQIGPVALRGKGHEFVEQEKARLSELSGSRCPFTGQSGSKCPHLG</sequence>
<dbReference type="EMBL" id="JAKLMC020000024">
    <property type="protein sequence ID" value="KAK5950745.1"/>
    <property type="molecule type" value="Genomic_DNA"/>
</dbReference>
<protein>
    <recommendedName>
        <fullName evidence="4">ER-bound oxygenase mpaB/mpaB'/Rubber oxygenase catalytic domain-containing protein</fullName>
    </recommendedName>
</protein>
<evidence type="ECO:0000313" key="2">
    <source>
        <dbReference type="EMBL" id="KAK5950745.1"/>
    </source>
</evidence>
<evidence type="ECO:0000313" key="3">
    <source>
        <dbReference type="Proteomes" id="UP001316803"/>
    </source>
</evidence>
<dbReference type="Proteomes" id="UP001316803">
    <property type="component" value="Unassembled WGS sequence"/>
</dbReference>
<keyword evidence="1" id="KW-0472">Membrane</keyword>
<comment type="caution">
    <text evidence="2">The sequence shown here is derived from an EMBL/GenBank/DDBJ whole genome shotgun (WGS) entry which is preliminary data.</text>
</comment>
<name>A0AAN8EJ41_9EURO</name>
<dbReference type="AlphaFoldDB" id="A0AAN8EJ41"/>